<dbReference type="AlphaFoldDB" id="A0AAV6YSR7"/>
<reference evidence="1" key="1">
    <citation type="thesis" date="2020" institute="ProQuest LLC" country="789 East Eisenhower Parkway, Ann Arbor, MI, USA">
        <title>Comparative Genomics and Chromosome Evolution.</title>
        <authorList>
            <person name="Mudd A.B."/>
        </authorList>
    </citation>
    <scope>NUCLEOTIDE SEQUENCE</scope>
    <source>
        <strain evidence="1">237g6f4</strain>
        <tissue evidence="1">Blood</tissue>
    </source>
</reference>
<evidence type="ECO:0000313" key="2">
    <source>
        <dbReference type="Proteomes" id="UP000824782"/>
    </source>
</evidence>
<proteinExistence type="predicted"/>
<protein>
    <submittedName>
        <fullName evidence="1">Uncharacterized protein</fullName>
    </submittedName>
</protein>
<gene>
    <name evidence="1" type="ORF">GDO81_025652</name>
</gene>
<comment type="caution">
    <text evidence="1">The sequence shown here is derived from an EMBL/GenBank/DDBJ whole genome shotgun (WGS) entry which is preliminary data.</text>
</comment>
<dbReference type="EMBL" id="WNYA01038123">
    <property type="protein sequence ID" value="KAG8536803.1"/>
    <property type="molecule type" value="Genomic_DNA"/>
</dbReference>
<sequence length="90" mass="9851">MYSCILRSRGPTPCRTWMGCSLGGSFASSMDLNPLLPSPGAASRILRRWNFLSGSRLSNVIHFTSILSTGRAKLPAPSQDHPYDGREANR</sequence>
<accession>A0AAV6YSR7</accession>
<keyword evidence="2" id="KW-1185">Reference proteome</keyword>
<name>A0AAV6YSR7_ENGPU</name>
<organism evidence="1 2">
    <name type="scientific">Engystomops pustulosus</name>
    <name type="common">Tungara frog</name>
    <name type="synonym">Physalaemus pustulosus</name>
    <dbReference type="NCBI Taxonomy" id="76066"/>
    <lineage>
        <taxon>Eukaryota</taxon>
        <taxon>Metazoa</taxon>
        <taxon>Chordata</taxon>
        <taxon>Craniata</taxon>
        <taxon>Vertebrata</taxon>
        <taxon>Euteleostomi</taxon>
        <taxon>Amphibia</taxon>
        <taxon>Batrachia</taxon>
        <taxon>Anura</taxon>
        <taxon>Neobatrachia</taxon>
        <taxon>Hyloidea</taxon>
        <taxon>Leptodactylidae</taxon>
        <taxon>Leiuperinae</taxon>
        <taxon>Engystomops</taxon>
    </lineage>
</organism>
<evidence type="ECO:0000313" key="1">
    <source>
        <dbReference type="EMBL" id="KAG8536803.1"/>
    </source>
</evidence>
<dbReference type="Proteomes" id="UP000824782">
    <property type="component" value="Unassembled WGS sequence"/>
</dbReference>